<feature type="domain" description="Nudix hydrolase" evidence="3">
    <location>
        <begin position="18"/>
        <end position="156"/>
    </location>
</feature>
<gene>
    <name evidence="4" type="primary">rppH</name>
    <name evidence="4" type="ORF">CLTHE_20920</name>
</gene>
<comment type="caution">
    <text evidence="4">The sequence shown here is derived from an EMBL/GenBank/DDBJ whole genome shotgun (WGS) entry which is preliminary data.</text>
</comment>
<dbReference type="PANTHER" id="PTHR43046:SF2">
    <property type="entry name" value="8-OXO-DGTP DIPHOSPHATASE-RELATED"/>
    <property type="match status" value="1"/>
</dbReference>
<keyword evidence="2 4" id="KW-0378">Hydrolase</keyword>
<evidence type="ECO:0000256" key="1">
    <source>
        <dbReference type="ARBA" id="ARBA00001946"/>
    </source>
</evidence>
<dbReference type="InterPro" id="IPR015797">
    <property type="entry name" value="NUDIX_hydrolase-like_dom_sf"/>
</dbReference>
<dbReference type="SUPFAM" id="SSF55811">
    <property type="entry name" value="Nudix"/>
    <property type="match status" value="1"/>
</dbReference>
<reference evidence="4 5" key="1">
    <citation type="submission" date="2016-02" db="EMBL/GenBank/DDBJ databases">
        <title>Genome sequence of Clostridium thermobutyricum DSM 4928.</title>
        <authorList>
            <person name="Poehlein A."/>
            <person name="Daniel R."/>
        </authorList>
    </citation>
    <scope>NUCLEOTIDE SEQUENCE [LARGE SCALE GENOMIC DNA]</scope>
    <source>
        <strain evidence="4 5">DSM 4928</strain>
    </source>
</reference>
<organism evidence="4 5">
    <name type="scientific">Clostridium thermobutyricum DSM 4928</name>
    <dbReference type="NCBI Taxonomy" id="1121339"/>
    <lineage>
        <taxon>Bacteria</taxon>
        <taxon>Bacillati</taxon>
        <taxon>Bacillota</taxon>
        <taxon>Clostridia</taxon>
        <taxon>Eubacteriales</taxon>
        <taxon>Clostridiaceae</taxon>
        <taxon>Clostridium</taxon>
    </lineage>
</organism>
<dbReference type="Pfam" id="PF00293">
    <property type="entry name" value="NUDIX"/>
    <property type="match status" value="1"/>
</dbReference>
<dbReference type="OrthoDB" id="511483at2"/>
<protein>
    <submittedName>
        <fullName evidence="4">RNA pyrophosphohydrolase</fullName>
    </submittedName>
</protein>
<dbReference type="InterPro" id="IPR000086">
    <property type="entry name" value="NUDIX_hydrolase_dom"/>
</dbReference>
<comment type="cofactor">
    <cofactor evidence="1">
        <name>Mg(2+)</name>
        <dbReference type="ChEBI" id="CHEBI:18420"/>
    </cofactor>
</comment>
<dbReference type="AlphaFoldDB" id="A0A1V4STP3"/>
<dbReference type="PANTHER" id="PTHR43046">
    <property type="entry name" value="GDP-MANNOSE MANNOSYL HYDROLASE"/>
    <property type="match status" value="1"/>
</dbReference>
<evidence type="ECO:0000313" key="4">
    <source>
        <dbReference type="EMBL" id="OPX47232.1"/>
    </source>
</evidence>
<evidence type="ECO:0000313" key="5">
    <source>
        <dbReference type="Proteomes" id="UP000191448"/>
    </source>
</evidence>
<name>A0A1V4STP3_9CLOT</name>
<proteinExistence type="predicted"/>
<dbReference type="Proteomes" id="UP000191448">
    <property type="component" value="Unassembled WGS sequence"/>
</dbReference>
<dbReference type="RefSeq" id="WP_080023314.1">
    <property type="nucleotide sequence ID" value="NZ_LTAY01000052.1"/>
</dbReference>
<dbReference type="PROSITE" id="PS51462">
    <property type="entry name" value="NUDIX"/>
    <property type="match status" value="1"/>
</dbReference>
<dbReference type="InterPro" id="IPR020084">
    <property type="entry name" value="NUDIX_hydrolase_CS"/>
</dbReference>
<dbReference type="EMBL" id="LTAY01000052">
    <property type="protein sequence ID" value="OPX47232.1"/>
    <property type="molecule type" value="Genomic_DNA"/>
</dbReference>
<evidence type="ECO:0000259" key="3">
    <source>
        <dbReference type="PROSITE" id="PS51462"/>
    </source>
</evidence>
<sequence>MFFQEVLGNTEIIREKINFRLAMRAVILNENKILLIKTNKGDFIFPGGGVKSGETYNETLKREVIEESGYIIDTVGENLGTIVERKIDEFDKELMFDMTSMYYLCDLSGEKTSQNLDDYERDQEFLPVWTTIDEALSKNEKIIEHEKDIMNPWVERETLALRKVKEYISQ</sequence>
<accession>A0A1V4STP3</accession>
<evidence type="ECO:0000256" key="2">
    <source>
        <dbReference type="ARBA" id="ARBA00022801"/>
    </source>
</evidence>
<dbReference type="GO" id="GO:0016787">
    <property type="term" value="F:hydrolase activity"/>
    <property type="evidence" value="ECO:0007669"/>
    <property type="project" value="UniProtKB-KW"/>
</dbReference>
<dbReference type="Gene3D" id="3.90.79.10">
    <property type="entry name" value="Nucleoside Triphosphate Pyrophosphohydrolase"/>
    <property type="match status" value="1"/>
</dbReference>
<dbReference type="PROSITE" id="PS00893">
    <property type="entry name" value="NUDIX_BOX"/>
    <property type="match status" value="1"/>
</dbReference>